<dbReference type="InterPro" id="IPR000415">
    <property type="entry name" value="Nitroreductase-like"/>
</dbReference>
<dbReference type="EMBL" id="JBAKAZ010000464">
    <property type="protein sequence ID" value="MEL0631096.1"/>
    <property type="molecule type" value="Genomic_DNA"/>
</dbReference>
<proteinExistence type="predicted"/>
<sequence length="69" mass="8093">SASSIHSQPWKFIVIESEQAKQRLHDTFANKHQINQLHAKEASHTILLEYDPKLTKHKYRKRLDVEVSS</sequence>
<organism evidence="1 2">
    <name type="scientific">Psychromonas aquatilis</name>
    <dbReference type="NCBI Taxonomy" id="2005072"/>
    <lineage>
        <taxon>Bacteria</taxon>
        <taxon>Pseudomonadati</taxon>
        <taxon>Pseudomonadota</taxon>
        <taxon>Gammaproteobacteria</taxon>
        <taxon>Alteromonadales</taxon>
        <taxon>Psychromonadaceae</taxon>
        <taxon>Psychromonas</taxon>
    </lineage>
</organism>
<dbReference type="Proteomes" id="UP001369082">
    <property type="component" value="Unassembled WGS sequence"/>
</dbReference>
<dbReference type="SUPFAM" id="SSF55469">
    <property type="entry name" value="FMN-dependent nitroreductase-like"/>
    <property type="match status" value="1"/>
</dbReference>
<gene>
    <name evidence="1" type="ORF">V6256_16175</name>
</gene>
<dbReference type="Gene3D" id="3.40.109.10">
    <property type="entry name" value="NADH Oxidase"/>
    <property type="match status" value="1"/>
</dbReference>
<accession>A0ABU9GV06</accession>
<feature type="non-terminal residue" evidence="1">
    <location>
        <position position="69"/>
    </location>
</feature>
<feature type="non-terminal residue" evidence="1">
    <location>
        <position position="1"/>
    </location>
</feature>
<comment type="caution">
    <text evidence="1">The sequence shown here is derived from an EMBL/GenBank/DDBJ whole genome shotgun (WGS) entry which is preliminary data.</text>
</comment>
<protein>
    <submittedName>
        <fullName evidence="1">NAD(P)H-dependent oxidoreductase</fullName>
    </submittedName>
</protein>
<keyword evidence="2" id="KW-1185">Reference proteome</keyword>
<evidence type="ECO:0000313" key="1">
    <source>
        <dbReference type="EMBL" id="MEL0631096.1"/>
    </source>
</evidence>
<name>A0ABU9GV06_9GAMM</name>
<reference evidence="1 2" key="1">
    <citation type="submission" date="2024-02" db="EMBL/GenBank/DDBJ databases">
        <title>Bacteria isolated from the canopy kelp, Nereocystis luetkeana.</title>
        <authorList>
            <person name="Pfister C.A."/>
            <person name="Younker I.T."/>
            <person name="Light S.H."/>
        </authorList>
    </citation>
    <scope>NUCLEOTIDE SEQUENCE [LARGE SCALE GENOMIC DNA]</scope>
    <source>
        <strain evidence="1 2">TI.1.05</strain>
    </source>
</reference>
<evidence type="ECO:0000313" key="2">
    <source>
        <dbReference type="Proteomes" id="UP001369082"/>
    </source>
</evidence>